<dbReference type="EMBL" id="BA000011">
    <property type="protein sequence ID" value="BAB59621.1"/>
    <property type="molecule type" value="Genomic_DNA"/>
</dbReference>
<reference evidence="1 2" key="2">
    <citation type="journal article" date="2000" name="Proc. Natl. Acad. Sci. U.S.A.">
        <title>Archaeal adaptation to higher temperatures revealed by genomic sequence of Thermoplasma volcanium.</title>
        <authorList>
            <person name="Kawashima T."/>
            <person name="Amano N."/>
            <person name="Koike H."/>
            <person name="Makino S."/>
            <person name="Higuchi S."/>
            <person name="Kawashima-Ohya Y."/>
            <person name="Watanabe K."/>
            <person name="Yamazaki M."/>
            <person name="Kanehori K."/>
            <person name="Kawamoto T."/>
            <person name="Nunoshiba T."/>
            <person name="Yamamoto Y."/>
            <person name="Aramaki H."/>
            <person name="Makino K."/>
            <person name="Suzuki M."/>
        </authorList>
    </citation>
    <scope>NUCLEOTIDE SEQUENCE [LARGE SCALE GENOMIC DNA]</scope>
    <source>
        <strain evidence="2">ATCC 51530 / DSM 4299 / JCM 9571 / NBRC 15438 / GSS1</strain>
    </source>
</reference>
<dbReference type="KEGG" id="tvo:TVG0468151"/>
<organism evidence="1 2">
    <name type="scientific">Thermoplasma volcanium (strain ATCC 51530 / DSM 4299 / JCM 9571 / NBRC 15438 / GSS1)</name>
    <dbReference type="NCBI Taxonomy" id="273116"/>
    <lineage>
        <taxon>Archaea</taxon>
        <taxon>Methanobacteriati</taxon>
        <taxon>Thermoplasmatota</taxon>
        <taxon>Thermoplasmata</taxon>
        <taxon>Thermoplasmatales</taxon>
        <taxon>Thermoplasmataceae</taxon>
        <taxon>Thermoplasma</taxon>
    </lineage>
</organism>
<reference evidence="1 2" key="1">
    <citation type="journal article" date="1999" name="Proc. Jpn. Acad.">
        <title>Determination of the complete genomic DNA sequence of Thermoplasma volvanium GSS1.</title>
        <authorList>
            <person name="Kawashima T."/>
            <person name="Yamamoto Y."/>
            <person name="Aramaki H."/>
            <person name="Nunoshiba T."/>
            <person name="Kawamoto T."/>
            <person name="Watanabe K."/>
            <person name="Yamazaki M."/>
            <person name="Kanehori K."/>
            <person name="Amano N."/>
            <person name="Ohya Y."/>
            <person name="Makino K."/>
            <person name="Suzuki M."/>
        </authorList>
    </citation>
    <scope>NUCLEOTIDE SEQUENCE [LARGE SCALE GENOMIC DNA]</scope>
    <source>
        <strain evidence="2">ATCC 51530 / DSM 4299 / JCM 9571 / NBRC 15438 / GSS1</strain>
    </source>
</reference>
<proteinExistence type="predicted"/>
<evidence type="ECO:0008006" key="3">
    <source>
        <dbReference type="Google" id="ProtNLM"/>
    </source>
</evidence>
<dbReference type="PANTHER" id="PTHR38597">
    <property type="entry name" value="BLL3834 PROTEIN"/>
    <property type="match status" value="1"/>
</dbReference>
<keyword evidence="2" id="KW-1185">Reference proteome</keyword>
<dbReference type="PANTHER" id="PTHR38597:SF1">
    <property type="entry name" value="BLL3834 PROTEIN"/>
    <property type="match status" value="1"/>
</dbReference>
<dbReference type="PaxDb" id="273116-14324694"/>
<dbReference type="AlphaFoldDB" id="Q97BH6"/>
<dbReference type="STRING" id="273116.gene:9381261"/>
<dbReference type="PhylomeDB" id="Q97BH6"/>
<dbReference type="InterPro" id="IPR008482">
    <property type="entry name" value="DUF763"/>
</dbReference>
<dbReference type="HOGENOM" id="CLU_061722_0_0_2"/>
<dbReference type="eggNOG" id="arCOG04253">
    <property type="taxonomic scope" value="Archaea"/>
</dbReference>
<name>Q97BH6_THEVO</name>
<dbReference type="Proteomes" id="UP000001017">
    <property type="component" value="Chromosome"/>
</dbReference>
<dbReference type="Pfam" id="PF05559">
    <property type="entry name" value="DUF763"/>
    <property type="match status" value="1"/>
</dbReference>
<evidence type="ECO:0000313" key="2">
    <source>
        <dbReference type="Proteomes" id="UP000001017"/>
    </source>
</evidence>
<evidence type="ECO:0000313" key="1">
    <source>
        <dbReference type="EMBL" id="BAB59621.1"/>
    </source>
</evidence>
<accession>Q97BH6</accession>
<dbReference type="RefSeq" id="WP_010916738.1">
    <property type="nucleotide sequence ID" value="NC_002689.2"/>
</dbReference>
<gene>
    <name evidence="1" type="ORF">TVG0468151</name>
</gene>
<dbReference type="GeneID" id="1440996"/>
<sequence length="360" mass="40464">MERKGTSILPLHYGHPPEYLYCRAVKLSGLLSELVIENYGVEELIRRIADPFWFHSMSLAIGFDWNSSGTTVFALSALKDYFSKRPGEIVICGGKGKKMGSMQDELESARALGFITASESNKLSVDAKRVAKIDNNLLQDGFDIYLQFLVVSSKGTHAVVQQGMNTQLRSARRYHWTLGNTFAGIDGRNGISSELVLDRTLDLSAKESEGNRKGIVDVIREKSFLNVPGEKQATLDGFVMPELRMDYRINWNKVRNLYEYNVDDFEQVYMAPGIGKSTIRALSFLAEIVYGEKPSFKDPVKYSFALGGKDGVPKPVNVYDYDKAIEFYQDVLKHIEIGDQSRKNLVKLLARMSAEASRIK</sequence>
<protein>
    <recommendedName>
        <fullName evidence="3">DUF763 domain-containing protein</fullName>
    </recommendedName>
</protein>